<evidence type="ECO:0000256" key="1">
    <source>
        <dbReference type="SAM" id="SignalP"/>
    </source>
</evidence>
<feature type="chain" id="PRO_5045255933" evidence="1">
    <location>
        <begin position="20"/>
        <end position="120"/>
    </location>
</feature>
<evidence type="ECO:0000313" key="2">
    <source>
        <dbReference type="EMBL" id="MEN3749387.1"/>
    </source>
</evidence>
<protein>
    <submittedName>
        <fullName evidence="2">Uncharacterized protein</fullName>
    </submittedName>
</protein>
<keyword evidence="1" id="KW-0732">Signal</keyword>
<keyword evidence="3" id="KW-1185">Reference proteome</keyword>
<proteinExistence type="predicted"/>
<feature type="signal peptide" evidence="1">
    <location>
        <begin position="1"/>
        <end position="19"/>
    </location>
</feature>
<comment type="caution">
    <text evidence="2">The sequence shown here is derived from an EMBL/GenBank/DDBJ whole genome shotgun (WGS) entry which is preliminary data.</text>
</comment>
<dbReference type="Proteomes" id="UP001427805">
    <property type="component" value="Unassembled WGS sequence"/>
</dbReference>
<name>A0ABV0BCW2_9SPHN</name>
<sequence length="120" mass="13240">MEACLFLILALLFPGQAVPSDWQQVATRDKDRMFVDTRSIRGERNRRSLTVKITTDNTVERHLDLVIDCTAKTFEPVAGREVENGVVLRTMPTPTETGKAEPIRTSDPGEAAVLRLACGG</sequence>
<accession>A0ABV0BCW2</accession>
<reference evidence="2 3" key="1">
    <citation type="submission" date="2024-05" db="EMBL/GenBank/DDBJ databases">
        <title>Sphingomonas sp. HF-S3 16S ribosomal RNA gene Genome sequencing and assembly.</title>
        <authorList>
            <person name="Lee H."/>
        </authorList>
    </citation>
    <scope>NUCLEOTIDE SEQUENCE [LARGE SCALE GENOMIC DNA]</scope>
    <source>
        <strain evidence="2 3">HF-S3</strain>
    </source>
</reference>
<dbReference type="EMBL" id="JBDIZK010000013">
    <property type="protein sequence ID" value="MEN3749387.1"/>
    <property type="molecule type" value="Genomic_DNA"/>
</dbReference>
<gene>
    <name evidence="2" type="ORF">TPR58_19590</name>
</gene>
<organism evidence="2 3">
    <name type="scientific">Sphingomonas rustica</name>
    <dbReference type="NCBI Taxonomy" id="3103142"/>
    <lineage>
        <taxon>Bacteria</taxon>
        <taxon>Pseudomonadati</taxon>
        <taxon>Pseudomonadota</taxon>
        <taxon>Alphaproteobacteria</taxon>
        <taxon>Sphingomonadales</taxon>
        <taxon>Sphingomonadaceae</taxon>
        <taxon>Sphingomonas</taxon>
    </lineage>
</organism>
<evidence type="ECO:0000313" key="3">
    <source>
        <dbReference type="Proteomes" id="UP001427805"/>
    </source>
</evidence>